<dbReference type="EMBL" id="FOVW01000008">
    <property type="protein sequence ID" value="SFO57482.1"/>
    <property type="molecule type" value="Genomic_DNA"/>
</dbReference>
<gene>
    <name evidence="1" type="ORF">SAMN04488519_108181</name>
</gene>
<accession>A0A1I5IAB4</accession>
<proteinExistence type="predicted"/>
<dbReference type="PROSITE" id="PS51257">
    <property type="entry name" value="PROKAR_LIPOPROTEIN"/>
    <property type="match status" value="1"/>
</dbReference>
<evidence type="ECO:0000313" key="1">
    <source>
        <dbReference type="EMBL" id="SFO57482.1"/>
    </source>
</evidence>
<keyword evidence="2" id="KW-1185">Reference proteome</keyword>
<dbReference type="STRING" id="226506.SAMN04488519_108181"/>
<sequence>MGGFKIINMRIHHFLLIVFIVSCTPESNFKSIKYLDPHFVNESFDDWIQLEQSFFLEIPDSIVVGVIKQIEFTDSLIYLLEDGITSSILVFDREGDFKRQLLKLGSGPGEYVQIDLFVFDKNHISIYDRTQMKLIKYSLKDFSVFQAFDIEDYLVGALSVPNTSSLFFVSDTDVETGIQKGYGFSKEDFTNLKFKPQFSGFIEGFLPQSISHFGENYFLVQPFSDKVYQIGKDSIYLVDRIDFGSKRIPEKVSTFDRAEDLYEILSSDSYFFAPTNLLVRDSIISFNFFNETIDNLNFGLIQNGKAYRFSIDSNLKEFFLKPITVREDLLHTVLLPGEYNEEIIELLNLTKDDNEKPILVSYTIGQ</sequence>
<organism evidence="1 2">
    <name type="scientific">Algoriphagus ornithinivorans</name>
    <dbReference type="NCBI Taxonomy" id="226506"/>
    <lineage>
        <taxon>Bacteria</taxon>
        <taxon>Pseudomonadati</taxon>
        <taxon>Bacteroidota</taxon>
        <taxon>Cytophagia</taxon>
        <taxon>Cytophagales</taxon>
        <taxon>Cyclobacteriaceae</taxon>
        <taxon>Algoriphagus</taxon>
    </lineage>
</organism>
<evidence type="ECO:0008006" key="3">
    <source>
        <dbReference type="Google" id="ProtNLM"/>
    </source>
</evidence>
<protein>
    <recommendedName>
        <fullName evidence="3">6-bladed beta-propeller protein</fullName>
    </recommendedName>
</protein>
<name>A0A1I5IAB4_9BACT</name>
<evidence type="ECO:0000313" key="2">
    <source>
        <dbReference type="Proteomes" id="UP000199564"/>
    </source>
</evidence>
<dbReference type="Proteomes" id="UP000199564">
    <property type="component" value="Unassembled WGS sequence"/>
</dbReference>
<dbReference type="AlphaFoldDB" id="A0A1I5IAB4"/>
<reference evidence="2" key="1">
    <citation type="submission" date="2016-10" db="EMBL/GenBank/DDBJ databases">
        <authorList>
            <person name="Varghese N."/>
            <person name="Submissions S."/>
        </authorList>
    </citation>
    <scope>NUCLEOTIDE SEQUENCE [LARGE SCALE GENOMIC DNA]</scope>
    <source>
        <strain evidence="2">DSM 15282</strain>
    </source>
</reference>
<dbReference type="Pfam" id="PF17170">
    <property type="entry name" value="DUF5128"/>
    <property type="match status" value="1"/>
</dbReference>